<reference evidence="2 3" key="1">
    <citation type="submission" date="2019-03" db="EMBL/GenBank/DDBJ databases">
        <authorList>
            <person name="Sebastian G."/>
            <person name="Baumann P."/>
            <person name="Ruckert C."/>
            <person name="Kalinowski J."/>
            <person name="Nebel B."/>
            <person name="Takors R."/>
            <person name="Blombach B."/>
        </authorList>
    </citation>
    <scope>NUCLEOTIDE SEQUENCE [LARGE SCALE GENOMIC DNA]</scope>
    <source>
        <strain evidence="2 3">DSM 1084</strain>
    </source>
</reference>
<dbReference type="RefSeq" id="WP_079364801.1">
    <property type="nucleotide sequence ID" value="NZ_CP037867.1"/>
</dbReference>
<dbReference type="AlphaFoldDB" id="A0A4P6X9N3"/>
<dbReference type="Proteomes" id="UP000293912">
    <property type="component" value="Chromosome"/>
</dbReference>
<dbReference type="EMBL" id="CP037867">
    <property type="protein sequence ID" value="QBM30561.1"/>
    <property type="molecule type" value="Genomic_DNA"/>
</dbReference>
<name>A0A4P6X9N3_HYDPS</name>
<sequence>MAHPHNSLRWPAITARVTAGIFGAYAFTWGFAAAGVAALTGLGVAYHDAEMGVLMLAFLVFLGLFLWSFAAASIARVWAVLAGGAALLFTAAWAIQRAILS</sequence>
<accession>A0A4P6X9N3</accession>
<feature type="transmembrane region" description="Helical" evidence="1">
    <location>
        <begin position="53"/>
        <end position="71"/>
    </location>
</feature>
<protein>
    <recommendedName>
        <fullName evidence="4">Iron uptake protein</fullName>
    </recommendedName>
</protein>
<evidence type="ECO:0008006" key="4">
    <source>
        <dbReference type="Google" id="ProtNLM"/>
    </source>
</evidence>
<feature type="transmembrane region" description="Helical" evidence="1">
    <location>
        <begin position="77"/>
        <end position="95"/>
    </location>
</feature>
<evidence type="ECO:0000313" key="2">
    <source>
        <dbReference type="EMBL" id="QBM30561.1"/>
    </source>
</evidence>
<keyword evidence="1" id="KW-0472">Membrane</keyword>
<feature type="transmembrane region" description="Helical" evidence="1">
    <location>
        <begin position="20"/>
        <end position="46"/>
    </location>
</feature>
<keyword evidence="1" id="KW-0812">Transmembrane</keyword>
<organism evidence="2 3">
    <name type="scientific">Hydrogenophaga pseudoflava</name>
    <name type="common">Pseudomonas carboxydoflava</name>
    <dbReference type="NCBI Taxonomy" id="47421"/>
    <lineage>
        <taxon>Bacteria</taxon>
        <taxon>Pseudomonadati</taxon>
        <taxon>Pseudomonadota</taxon>
        <taxon>Betaproteobacteria</taxon>
        <taxon>Burkholderiales</taxon>
        <taxon>Comamonadaceae</taxon>
        <taxon>Hydrogenophaga</taxon>
    </lineage>
</organism>
<evidence type="ECO:0000256" key="1">
    <source>
        <dbReference type="SAM" id="Phobius"/>
    </source>
</evidence>
<proteinExistence type="predicted"/>
<dbReference type="KEGG" id="hpse:HPF_22935"/>
<gene>
    <name evidence="2" type="ORF">HPF_22935</name>
</gene>
<keyword evidence="3" id="KW-1185">Reference proteome</keyword>
<keyword evidence="1" id="KW-1133">Transmembrane helix</keyword>
<evidence type="ECO:0000313" key="3">
    <source>
        <dbReference type="Proteomes" id="UP000293912"/>
    </source>
</evidence>